<keyword evidence="3" id="KW-1185">Reference proteome</keyword>
<gene>
    <name evidence="2" type="ORF">SAMN05192545_3085</name>
</gene>
<evidence type="ECO:0000313" key="2">
    <source>
        <dbReference type="EMBL" id="SDT22691.1"/>
    </source>
</evidence>
<reference evidence="2 3" key="1">
    <citation type="submission" date="2016-10" db="EMBL/GenBank/DDBJ databases">
        <authorList>
            <person name="Varghese N."/>
            <person name="Submissions S."/>
        </authorList>
    </citation>
    <scope>NUCLEOTIDE SEQUENCE [LARGE SCALE GENOMIC DNA]</scope>
    <source>
        <strain evidence="2 3">MAR_2009_60</strain>
    </source>
</reference>
<dbReference type="EMBL" id="LT629754">
    <property type="protein sequence ID" value="SDT22691.1"/>
    <property type="molecule type" value="Genomic_DNA"/>
</dbReference>
<name>A0ABY0UV93_9FLAO</name>
<feature type="compositionally biased region" description="Basic and acidic residues" evidence="1">
    <location>
        <begin position="1"/>
        <end position="15"/>
    </location>
</feature>
<organism evidence="2 3">
    <name type="scientific">Maribacter dokdonensis</name>
    <dbReference type="NCBI Taxonomy" id="320912"/>
    <lineage>
        <taxon>Bacteria</taxon>
        <taxon>Pseudomonadati</taxon>
        <taxon>Bacteroidota</taxon>
        <taxon>Flavobacteriia</taxon>
        <taxon>Flavobacteriales</taxon>
        <taxon>Flavobacteriaceae</taxon>
        <taxon>Maribacter</taxon>
    </lineage>
</organism>
<feature type="region of interest" description="Disordered" evidence="1">
    <location>
        <begin position="1"/>
        <end position="21"/>
    </location>
</feature>
<accession>A0ABY0UV93</accession>
<protein>
    <submittedName>
        <fullName evidence="2">Uncharacterized protein</fullName>
    </submittedName>
</protein>
<evidence type="ECO:0000256" key="1">
    <source>
        <dbReference type="SAM" id="MobiDB-lite"/>
    </source>
</evidence>
<sequence length="43" mass="4981">MSNIKEEKQNEQSKKYDKKLKINTSLDDVLKASVPKKNEKKSS</sequence>
<proteinExistence type="predicted"/>
<evidence type="ECO:0000313" key="3">
    <source>
        <dbReference type="Proteomes" id="UP000199574"/>
    </source>
</evidence>
<dbReference type="Proteomes" id="UP000199574">
    <property type="component" value="Chromosome I"/>
</dbReference>